<dbReference type="Proteomes" id="UP000320811">
    <property type="component" value="Unassembled WGS sequence"/>
</dbReference>
<proteinExistence type="predicted"/>
<dbReference type="OrthoDB" id="5382295at2"/>
<evidence type="ECO:0000259" key="2">
    <source>
        <dbReference type="Pfam" id="PF19780"/>
    </source>
</evidence>
<name>A0A561P9M3_9BACT</name>
<protein>
    <recommendedName>
        <fullName evidence="2">DUF6265 domain-containing protein</fullName>
    </recommendedName>
</protein>
<comment type="caution">
    <text evidence="3">The sequence shown here is derived from an EMBL/GenBank/DDBJ whole genome shotgun (WGS) entry which is preliminary data.</text>
</comment>
<dbReference type="EMBL" id="VIWO01000010">
    <property type="protein sequence ID" value="TWF34842.1"/>
    <property type="molecule type" value="Genomic_DNA"/>
</dbReference>
<feature type="signal peptide" evidence="1">
    <location>
        <begin position="1"/>
        <end position="25"/>
    </location>
</feature>
<reference evidence="3 4" key="1">
    <citation type="submission" date="2019-06" db="EMBL/GenBank/DDBJ databases">
        <title>Sorghum-associated microbial communities from plants grown in Nebraska, USA.</title>
        <authorList>
            <person name="Schachtman D."/>
        </authorList>
    </citation>
    <scope>NUCLEOTIDE SEQUENCE [LARGE SCALE GENOMIC DNA]</scope>
    <source>
        <strain evidence="3 4">1209</strain>
    </source>
</reference>
<dbReference type="Pfam" id="PF19780">
    <property type="entry name" value="DUF6265"/>
    <property type="match status" value="1"/>
</dbReference>
<evidence type="ECO:0000256" key="1">
    <source>
        <dbReference type="SAM" id="SignalP"/>
    </source>
</evidence>
<feature type="chain" id="PRO_5022125912" description="DUF6265 domain-containing protein" evidence="1">
    <location>
        <begin position="26"/>
        <end position="166"/>
    </location>
</feature>
<evidence type="ECO:0000313" key="4">
    <source>
        <dbReference type="Proteomes" id="UP000320811"/>
    </source>
</evidence>
<dbReference type="RefSeq" id="WP_145673514.1">
    <property type="nucleotide sequence ID" value="NZ_VIWO01000010.1"/>
</dbReference>
<feature type="domain" description="DUF6265" evidence="2">
    <location>
        <begin position="40"/>
        <end position="147"/>
    </location>
</feature>
<keyword evidence="1" id="KW-0732">Signal</keyword>
<keyword evidence="4" id="KW-1185">Reference proteome</keyword>
<dbReference type="AlphaFoldDB" id="A0A561P9M3"/>
<accession>A0A561P9M3</accession>
<evidence type="ECO:0000313" key="3">
    <source>
        <dbReference type="EMBL" id="TWF34842.1"/>
    </source>
</evidence>
<organism evidence="3 4">
    <name type="scientific">Chitinophaga polysaccharea</name>
    <dbReference type="NCBI Taxonomy" id="1293035"/>
    <lineage>
        <taxon>Bacteria</taxon>
        <taxon>Pseudomonadati</taxon>
        <taxon>Bacteroidota</taxon>
        <taxon>Chitinophagia</taxon>
        <taxon>Chitinophagales</taxon>
        <taxon>Chitinophagaceae</taxon>
        <taxon>Chitinophaga</taxon>
    </lineage>
</organism>
<gene>
    <name evidence="3" type="ORF">FHW36_11040</name>
</gene>
<sequence>MAKKRWYNSKYLLLAGLLLAGSLRAAGQVSTADFPLLSKLEGTWRMSTRKSTIVERWSKINDSTWSGKTWRVVGKDSAVQQSMQVVQRNGEISFIPVYEGGPTARPIRLRLRVLKPIGFVAEDLSNDFPRKITYRFKDARHLDARVEGTRDGTIEEYIFQYVIVED</sequence>
<dbReference type="InterPro" id="IPR046232">
    <property type="entry name" value="DUF6265"/>
</dbReference>